<dbReference type="InterPro" id="IPR054722">
    <property type="entry name" value="PolX-like_BBD"/>
</dbReference>
<dbReference type="Proteomes" id="UP000075243">
    <property type="component" value="Unassembled WGS sequence"/>
</dbReference>
<dbReference type="Pfam" id="PF22936">
    <property type="entry name" value="Pol_BBD"/>
    <property type="match status" value="1"/>
</dbReference>
<dbReference type="AlphaFoldDB" id="A0A151QY76"/>
<evidence type="ECO:0000313" key="2">
    <source>
        <dbReference type="EMBL" id="KYP35270.1"/>
    </source>
</evidence>
<name>A0A151QY76_CAJCA</name>
<feature type="domain" description="Retrovirus-related Pol polyprotein from transposon TNT 1-94-like beta-barrel" evidence="1">
    <location>
        <begin position="2"/>
        <end position="74"/>
    </location>
</feature>
<dbReference type="EMBL" id="KQ484411">
    <property type="protein sequence ID" value="KYP35270.1"/>
    <property type="molecule type" value="Genomic_DNA"/>
</dbReference>
<feature type="non-terminal residue" evidence="2">
    <location>
        <position position="1"/>
    </location>
</feature>
<evidence type="ECO:0000259" key="1">
    <source>
        <dbReference type="Pfam" id="PF22936"/>
    </source>
</evidence>
<gene>
    <name evidence="2" type="ORF">KK1_043701</name>
</gene>
<protein>
    <recommendedName>
        <fullName evidence="1">Retrovirus-related Pol polyprotein from transposon TNT 1-94-like beta-barrel domain-containing protein</fullName>
    </recommendedName>
</protein>
<proteinExistence type="predicted"/>
<dbReference type="Gramene" id="C.cajan_41929.t">
    <property type="protein sequence ID" value="C.cajan_41929.t.cds1"/>
    <property type="gene ID" value="C.cajan_41929"/>
</dbReference>
<evidence type="ECO:0000313" key="3">
    <source>
        <dbReference type="Proteomes" id="UP000075243"/>
    </source>
</evidence>
<reference evidence="2" key="1">
    <citation type="journal article" date="2012" name="Nat. Biotechnol.">
        <title>Draft genome sequence of pigeonpea (Cajanus cajan), an orphan legume crop of resource-poor farmers.</title>
        <authorList>
            <person name="Varshney R.K."/>
            <person name="Chen W."/>
            <person name="Li Y."/>
            <person name="Bharti A.K."/>
            <person name="Saxena R.K."/>
            <person name="Schlueter J.A."/>
            <person name="Donoghue M.T."/>
            <person name="Azam S."/>
            <person name="Fan G."/>
            <person name="Whaley A.M."/>
            <person name="Farmer A.D."/>
            <person name="Sheridan J."/>
            <person name="Iwata A."/>
            <person name="Tuteja R."/>
            <person name="Penmetsa R.V."/>
            <person name="Wu W."/>
            <person name="Upadhyaya H.D."/>
            <person name="Yang S.P."/>
            <person name="Shah T."/>
            <person name="Saxena K.B."/>
            <person name="Michael T."/>
            <person name="McCombie W.R."/>
            <person name="Yang B."/>
            <person name="Zhang G."/>
            <person name="Yang H."/>
            <person name="Wang J."/>
            <person name="Spillane C."/>
            <person name="Cook D.R."/>
            <person name="May G.D."/>
            <person name="Xu X."/>
            <person name="Jackson S.A."/>
        </authorList>
    </citation>
    <scope>NUCLEOTIDE SEQUENCE [LARGE SCALE GENOMIC DNA]</scope>
</reference>
<keyword evidence="3" id="KW-1185">Reference proteome</keyword>
<accession>A0A151QY76</accession>
<organism evidence="2 3">
    <name type="scientific">Cajanus cajan</name>
    <name type="common">Pigeon pea</name>
    <name type="synonym">Cajanus indicus</name>
    <dbReference type="NCBI Taxonomy" id="3821"/>
    <lineage>
        <taxon>Eukaryota</taxon>
        <taxon>Viridiplantae</taxon>
        <taxon>Streptophyta</taxon>
        <taxon>Embryophyta</taxon>
        <taxon>Tracheophyta</taxon>
        <taxon>Spermatophyta</taxon>
        <taxon>Magnoliopsida</taxon>
        <taxon>eudicotyledons</taxon>
        <taxon>Gunneridae</taxon>
        <taxon>Pentapetalae</taxon>
        <taxon>rosids</taxon>
        <taxon>fabids</taxon>
        <taxon>Fabales</taxon>
        <taxon>Fabaceae</taxon>
        <taxon>Papilionoideae</taxon>
        <taxon>50 kb inversion clade</taxon>
        <taxon>NPAAA clade</taxon>
        <taxon>indigoferoid/millettioid clade</taxon>
        <taxon>Phaseoleae</taxon>
        <taxon>Cajanus</taxon>
    </lineage>
</organism>
<sequence length="89" mass="10001">IINYGTTYHMTNCSKLLSTRCPSTCHKKIRIVDGTFSTIASVGFIPISKSLTFHNVLRISNLLCNLLSISKLTHDQNCLTIFDFVTCKF</sequence>